<evidence type="ECO:0000313" key="2">
    <source>
        <dbReference type="Proteomes" id="UP001239111"/>
    </source>
</evidence>
<sequence length="584" mass="65988">MASENKEAGSRLETNPGEPEKAEYCVYCNAGPIRGSRVQCSNFGEVAHPSCSQRVELLQIMQKFMAEKLSLQVDEINRNTDEKVEEVMKTVQAIASRVDQLDHDVDEVLNRVTVLENLQQDECLELTERIISESQDRLMKAKNVIVLGFDESLEGDNFFNFVSDSLEDAPFALDNVSLADVQMMKYIPIYYDGSEEPQKIPVKNGLIRLRDLKTYISPDVTGLMVDDGEGFFCMSPKDDDEDKFIIESARYKYKAHIPPGKSAKGNLPVKTVEEHAKNKVLKVLKLIGGDDSEQGTSGAPEDETDKKKADKQGRSRKMCVLFKYRSHHGTDYVTQGEKEFYFNGKKEDYTLTSFIEHCLDLFKNESFYSFIFNSGIELGTKDNVVIKCFTIEQMIHGVAKIETAKFSKWCSLIYPGFKKTFSFSLLVTSRIHEQLIENDMYIPTSIVPKNNEVQKLKSHVPLLPSNKKIESHVPAPTPKQIIKKTSESPAPVLPLKQIHIKTPESLVDVHPTGFGTFNGCVPGAFRLDNFKKPEVPSRMRTLIHNSIKNAALPVPDRQALSQIDHDRLDSPRKNQQRILQDEAS</sequence>
<keyword evidence="2" id="KW-1185">Reference proteome</keyword>
<protein>
    <submittedName>
        <fullName evidence="1">Uncharacterized protein</fullName>
    </submittedName>
</protein>
<organism evidence="1 2">
    <name type="scientific">Eretmocerus hayati</name>
    <dbReference type="NCBI Taxonomy" id="131215"/>
    <lineage>
        <taxon>Eukaryota</taxon>
        <taxon>Metazoa</taxon>
        <taxon>Ecdysozoa</taxon>
        <taxon>Arthropoda</taxon>
        <taxon>Hexapoda</taxon>
        <taxon>Insecta</taxon>
        <taxon>Pterygota</taxon>
        <taxon>Neoptera</taxon>
        <taxon>Endopterygota</taxon>
        <taxon>Hymenoptera</taxon>
        <taxon>Apocrita</taxon>
        <taxon>Proctotrupomorpha</taxon>
        <taxon>Chalcidoidea</taxon>
        <taxon>Aphelinidae</taxon>
        <taxon>Aphelininae</taxon>
        <taxon>Eretmocerus</taxon>
    </lineage>
</organism>
<dbReference type="Proteomes" id="UP001239111">
    <property type="component" value="Chromosome 2"/>
</dbReference>
<proteinExistence type="predicted"/>
<comment type="caution">
    <text evidence="1">The sequence shown here is derived from an EMBL/GenBank/DDBJ whole genome shotgun (WGS) entry which is preliminary data.</text>
</comment>
<name>A0ACC2NY57_9HYME</name>
<dbReference type="EMBL" id="CM056742">
    <property type="protein sequence ID" value="KAJ8675536.1"/>
    <property type="molecule type" value="Genomic_DNA"/>
</dbReference>
<evidence type="ECO:0000313" key="1">
    <source>
        <dbReference type="EMBL" id="KAJ8675536.1"/>
    </source>
</evidence>
<reference evidence="1" key="1">
    <citation type="submission" date="2023-04" db="EMBL/GenBank/DDBJ databases">
        <title>A chromosome-level genome assembly of the parasitoid wasp Eretmocerus hayati.</title>
        <authorList>
            <person name="Zhong Y."/>
            <person name="Liu S."/>
            <person name="Liu Y."/>
        </authorList>
    </citation>
    <scope>NUCLEOTIDE SEQUENCE</scope>
    <source>
        <strain evidence="1">ZJU_SS_LIU_2023</strain>
    </source>
</reference>
<gene>
    <name evidence="1" type="ORF">QAD02_011322</name>
</gene>
<accession>A0ACC2NY57</accession>